<dbReference type="Proteomes" id="UP001497382">
    <property type="component" value="Unassembled WGS sequence"/>
</dbReference>
<sequence>MWKLEQLSTAGQRDCPEVFSLVQKIVSRSKNATVFAAEQDPATATDVPNAIARIFRMSVLVFEGCGGARCAIGRNSKATAYHLRGRKGLDNSRAEL</sequence>
<comment type="caution">
    <text evidence="1">The sequence shown here is derived from an EMBL/GenBank/DDBJ whole genome shotgun (WGS) entry which is preliminary data.</text>
</comment>
<accession>A0AAV2BT08</accession>
<organism evidence="1 2">
    <name type="scientific">Larinioides sclopetarius</name>
    <dbReference type="NCBI Taxonomy" id="280406"/>
    <lineage>
        <taxon>Eukaryota</taxon>
        <taxon>Metazoa</taxon>
        <taxon>Ecdysozoa</taxon>
        <taxon>Arthropoda</taxon>
        <taxon>Chelicerata</taxon>
        <taxon>Arachnida</taxon>
        <taxon>Araneae</taxon>
        <taxon>Araneomorphae</taxon>
        <taxon>Entelegynae</taxon>
        <taxon>Araneoidea</taxon>
        <taxon>Araneidae</taxon>
        <taxon>Larinioides</taxon>
    </lineage>
</organism>
<name>A0AAV2BT08_9ARAC</name>
<proteinExistence type="predicted"/>
<reference evidence="1 2" key="1">
    <citation type="submission" date="2024-04" db="EMBL/GenBank/DDBJ databases">
        <authorList>
            <person name="Rising A."/>
            <person name="Reimegard J."/>
            <person name="Sonavane S."/>
            <person name="Akerstrom W."/>
            <person name="Nylinder S."/>
            <person name="Hedman E."/>
            <person name="Kallberg Y."/>
        </authorList>
    </citation>
    <scope>NUCLEOTIDE SEQUENCE [LARGE SCALE GENOMIC DNA]</scope>
</reference>
<keyword evidence="2" id="KW-1185">Reference proteome</keyword>
<protein>
    <submittedName>
        <fullName evidence="1">Uncharacterized protein</fullName>
    </submittedName>
</protein>
<evidence type="ECO:0000313" key="2">
    <source>
        <dbReference type="Proteomes" id="UP001497382"/>
    </source>
</evidence>
<gene>
    <name evidence="1" type="ORF">LARSCL_LOCUS21366</name>
</gene>
<evidence type="ECO:0000313" key="1">
    <source>
        <dbReference type="EMBL" id="CAL1299441.1"/>
    </source>
</evidence>
<dbReference type="AlphaFoldDB" id="A0AAV2BT08"/>
<dbReference type="EMBL" id="CAXIEN010000502">
    <property type="protein sequence ID" value="CAL1299441.1"/>
    <property type="molecule type" value="Genomic_DNA"/>
</dbReference>